<evidence type="ECO:0000256" key="2">
    <source>
        <dbReference type="SAM" id="MobiDB-lite"/>
    </source>
</evidence>
<protein>
    <recommendedName>
        <fullName evidence="3">Histidine kinase/HSP90-like ATPase domain-containing protein</fullName>
    </recommendedName>
</protein>
<feature type="domain" description="Histidine kinase/HSP90-like ATPase" evidence="3">
    <location>
        <begin position="107"/>
        <end position="220"/>
    </location>
</feature>
<dbReference type="InterPro" id="IPR050267">
    <property type="entry name" value="Anti-sigma-factor_SerPK"/>
</dbReference>
<dbReference type="GO" id="GO:0004674">
    <property type="term" value="F:protein serine/threonine kinase activity"/>
    <property type="evidence" value="ECO:0007669"/>
    <property type="project" value="UniProtKB-KW"/>
</dbReference>
<keyword evidence="1" id="KW-0723">Serine/threonine-protein kinase</keyword>
<evidence type="ECO:0000313" key="4">
    <source>
        <dbReference type="EMBL" id="GHF15117.1"/>
    </source>
</evidence>
<feature type="compositionally biased region" description="Low complexity" evidence="2">
    <location>
        <begin position="1"/>
        <end position="14"/>
    </location>
</feature>
<dbReference type="RefSeq" id="WP_189907935.1">
    <property type="nucleotide sequence ID" value="NZ_BNBC01000070.1"/>
</dbReference>
<dbReference type="CDD" id="cd16936">
    <property type="entry name" value="HATPase_RsbW-like"/>
    <property type="match status" value="1"/>
</dbReference>
<evidence type="ECO:0000256" key="1">
    <source>
        <dbReference type="ARBA" id="ARBA00022527"/>
    </source>
</evidence>
<keyword evidence="1" id="KW-0418">Kinase</keyword>
<keyword evidence="5" id="KW-1185">Reference proteome</keyword>
<dbReference type="EMBL" id="BNBC01000070">
    <property type="protein sequence ID" value="GHF15117.1"/>
    <property type="molecule type" value="Genomic_DNA"/>
</dbReference>
<keyword evidence="1" id="KW-0808">Transferase</keyword>
<dbReference type="AlphaFoldDB" id="A0A919E392"/>
<organism evidence="4 5">
    <name type="scientific">Streptomyces spiralis</name>
    <dbReference type="NCBI Taxonomy" id="66376"/>
    <lineage>
        <taxon>Bacteria</taxon>
        <taxon>Bacillati</taxon>
        <taxon>Actinomycetota</taxon>
        <taxon>Actinomycetes</taxon>
        <taxon>Kitasatosporales</taxon>
        <taxon>Streptomycetaceae</taxon>
        <taxon>Streptomyces</taxon>
    </lineage>
</organism>
<evidence type="ECO:0000259" key="3">
    <source>
        <dbReference type="Pfam" id="PF13581"/>
    </source>
</evidence>
<dbReference type="PANTHER" id="PTHR35526">
    <property type="entry name" value="ANTI-SIGMA-F FACTOR RSBW-RELATED"/>
    <property type="match status" value="1"/>
</dbReference>
<reference evidence="4" key="1">
    <citation type="journal article" date="2014" name="Int. J. Syst. Evol. Microbiol.">
        <title>Complete genome sequence of Corynebacterium casei LMG S-19264T (=DSM 44701T), isolated from a smear-ripened cheese.</title>
        <authorList>
            <consortium name="US DOE Joint Genome Institute (JGI-PGF)"/>
            <person name="Walter F."/>
            <person name="Albersmeier A."/>
            <person name="Kalinowski J."/>
            <person name="Ruckert C."/>
        </authorList>
    </citation>
    <scope>NUCLEOTIDE SEQUENCE</scope>
    <source>
        <strain evidence="4">JCM 3302</strain>
    </source>
</reference>
<feature type="region of interest" description="Disordered" evidence="2">
    <location>
        <begin position="1"/>
        <end position="26"/>
    </location>
</feature>
<dbReference type="SUPFAM" id="SSF55874">
    <property type="entry name" value="ATPase domain of HSP90 chaperone/DNA topoisomerase II/histidine kinase"/>
    <property type="match status" value="1"/>
</dbReference>
<dbReference type="Proteomes" id="UP000641386">
    <property type="component" value="Unassembled WGS sequence"/>
</dbReference>
<comment type="caution">
    <text evidence="4">The sequence shown here is derived from an EMBL/GenBank/DDBJ whole genome shotgun (WGS) entry which is preliminary data.</text>
</comment>
<dbReference type="InterPro" id="IPR036890">
    <property type="entry name" value="HATPase_C_sf"/>
</dbReference>
<dbReference type="Gene3D" id="3.30.565.10">
    <property type="entry name" value="Histidine kinase-like ATPase, C-terminal domain"/>
    <property type="match status" value="1"/>
</dbReference>
<evidence type="ECO:0000313" key="5">
    <source>
        <dbReference type="Proteomes" id="UP000641386"/>
    </source>
</evidence>
<dbReference type="InterPro" id="IPR003594">
    <property type="entry name" value="HATPase_dom"/>
</dbReference>
<sequence>MANEQTTAAARQAQSSDSEPVRPDGDAAVAVTGSMSQPAVGTLLVDSRNGRVGVVMSHEGPYVQLRPTLGGREGVVSMSPRHAGSSLLEALPHASDAVLPGFGIAIRSEPASVEVARRVTRAWAHYCRLPGDLVDAFLIVVSELCTNAVLHGRCDVFDVRGWMTAAGELRLEVHDRTPSAVPEPQQPRAGVEHGRGLLLVDALVTDLGGSWGFTEDGTCAWCTIAVPGQGR</sequence>
<accession>A0A919E392</accession>
<reference evidence="4" key="2">
    <citation type="submission" date="2020-09" db="EMBL/GenBank/DDBJ databases">
        <authorList>
            <person name="Sun Q."/>
            <person name="Ohkuma M."/>
        </authorList>
    </citation>
    <scope>NUCLEOTIDE SEQUENCE</scope>
    <source>
        <strain evidence="4">JCM 3302</strain>
    </source>
</reference>
<dbReference type="Pfam" id="PF13581">
    <property type="entry name" value="HATPase_c_2"/>
    <property type="match status" value="1"/>
</dbReference>
<proteinExistence type="predicted"/>
<name>A0A919E392_9ACTN</name>
<dbReference type="PANTHER" id="PTHR35526:SF3">
    <property type="entry name" value="ANTI-SIGMA-F FACTOR RSBW"/>
    <property type="match status" value="1"/>
</dbReference>
<gene>
    <name evidence="4" type="ORF">GCM10014715_83040</name>
</gene>